<feature type="transmembrane region" description="Helical" evidence="2">
    <location>
        <begin position="47"/>
        <end position="65"/>
    </location>
</feature>
<dbReference type="EMBL" id="AXNT01000066">
    <property type="protein sequence ID" value="KGM02086.1"/>
    <property type="molecule type" value="Genomic_DNA"/>
</dbReference>
<dbReference type="RefSeq" id="WP_034629988.1">
    <property type="nucleotide sequence ID" value="NZ_AXNT01000066.1"/>
</dbReference>
<evidence type="ECO:0000256" key="1">
    <source>
        <dbReference type="SAM" id="MobiDB-lite"/>
    </source>
</evidence>
<proteinExistence type="predicted"/>
<evidence type="ECO:0000313" key="3">
    <source>
        <dbReference type="EMBL" id="KGM02086.1"/>
    </source>
</evidence>
<protein>
    <submittedName>
        <fullName evidence="3">Uncharacterized protein</fullName>
    </submittedName>
</protein>
<name>A0A0A0B9X8_9CELL</name>
<evidence type="ECO:0000313" key="4">
    <source>
        <dbReference type="Proteomes" id="UP000029833"/>
    </source>
</evidence>
<evidence type="ECO:0000256" key="2">
    <source>
        <dbReference type="SAM" id="Phobius"/>
    </source>
</evidence>
<dbReference type="STRING" id="1408250.Q760_15450"/>
<comment type="caution">
    <text evidence="3">The sequence shown here is derived from an EMBL/GenBank/DDBJ whole genome shotgun (WGS) entry which is preliminary data.</text>
</comment>
<keyword evidence="4" id="KW-1185">Reference proteome</keyword>
<keyword evidence="2" id="KW-0472">Membrane</keyword>
<feature type="region of interest" description="Disordered" evidence="1">
    <location>
        <begin position="79"/>
        <end position="102"/>
    </location>
</feature>
<reference evidence="3 4" key="1">
    <citation type="submission" date="2013-10" db="EMBL/GenBank/DDBJ databases">
        <authorList>
            <person name="Wang G."/>
            <person name="Zhuang W."/>
        </authorList>
    </citation>
    <scope>NUCLEOTIDE SEQUENCE [LARGE SCALE GENOMIC DNA]</scope>
    <source>
        <strain evidence="3 4">DSM 20118</strain>
    </source>
</reference>
<dbReference type="AlphaFoldDB" id="A0A0A0B9X8"/>
<accession>A0A0A0B9X8</accession>
<dbReference type="Proteomes" id="UP000029833">
    <property type="component" value="Unassembled WGS sequence"/>
</dbReference>
<organism evidence="3 4">
    <name type="scientific">Cellulomonas cellasea DSM 20118</name>
    <dbReference type="NCBI Taxonomy" id="1408250"/>
    <lineage>
        <taxon>Bacteria</taxon>
        <taxon>Bacillati</taxon>
        <taxon>Actinomycetota</taxon>
        <taxon>Actinomycetes</taxon>
        <taxon>Micrococcales</taxon>
        <taxon>Cellulomonadaceae</taxon>
        <taxon>Cellulomonas</taxon>
    </lineage>
</organism>
<keyword evidence="2" id="KW-0812">Transmembrane</keyword>
<gene>
    <name evidence="3" type="ORF">Q760_15450</name>
</gene>
<keyword evidence="2" id="KW-1133">Transmembrane helix</keyword>
<sequence length="487" mass="48318">MNDDLGSALHDIASRAGRAHEQSRDLTGTLRASALVGAARRRRRTRAAVTSGVAGLAVVAVALGADAVGVRFDAAPQPATTETVAPSPSASAPASPSPSASTVAFPVGDPGLPFGVCGSVVGSAPAAPVTSSVTVDTVLGSQQVAADGTLDVTTIQRTPGDAAITLSDARGPRLAVVHDGVVVAVAAHGSTGRDPAAGNDPVEWRMPTDTLGELDHASWYRDGVMRVTTGRVELTVCAPGEDGTTVPGSPGVALPPGQYEVHPLLEVRPVGDGEADPELPGYYEEHTLEEMPQIATSQPWTASGSPVTFTVTADAAPPAASATGGSAPAPVGDLVCGAPAPTPTDPGSALRLTAQADVPSSAEGDALALDAALVWAGEGRLVGWAGIGVQMVLVQDGTIVAVPGDGHPATELLDVPVDLGSGAPLDVSGRARVSPCGAGDTGPSRPPAGDFEVYVVAAVRIDEAAAAGLAPGTVVLVAPPFPVQVAG</sequence>